<dbReference type="EMBL" id="AAXW01000007">
    <property type="protein sequence ID" value="EAZ92362.1"/>
    <property type="molecule type" value="Genomic_DNA"/>
</dbReference>
<name>A3IMJ3_9CHRO</name>
<protein>
    <recommendedName>
        <fullName evidence="4">DUF2252 domain-containing protein</fullName>
    </recommendedName>
</protein>
<dbReference type="RefSeq" id="WP_008274591.1">
    <property type="nucleotide sequence ID" value="NZ_AAXW01000007.1"/>
</dbReference>
<dbReference type="Pfam" id="PF10009">
    <property type="entry name" value="DUF2252"/>
    <property type="match status" value="1"/>
</dbReference>
<dbReference type="PANTHER" id="PTHR39441:SF1">
    <property type="entry name" value="DUF2252 DOMAIN-CONTAINING PROTEIN"/>
    <property type="match status" value="1"/>
</dbReference>
<accession>A3IMJ3</accession>
<dbReference type="Proteomes" id="UP000003781">
    <property type="component" value="Unassembled WGS sequence"/>
</dbReference>
<organism evidence="2 3">
    <name type="scientific">Crocosphaera chwakensis CCY0110</name>
    <dbReference type="NCBI Taxonomy" id="391612"/>
    <lineage>
        <taxon>Bacteria</taxon>
        <taxon>Bacillati</taxon>
        <taxon>Cyanobacteriota</taxon>
        <taxon>Cyanophyceae</taxon>
        <taxon>Oscillatoriophycideae</taxon>
        <taxon>Chroococcales</taxon>
        <taxon>Aphanothecaceae</taxon>
        <taxon>Crocosphaera</taxon>
        <taxon>Crocosphaera chwakensis</taxon>
    </lineage>
</organism>
<evidence type="ECO:0000313" key="2">
    <source>
        <dbReference type="EMBL" id="EAZ92362.1"/>
    </source>
</evidence>
<dbReference type="OrthoDB" id="1491115at2"/>
<dbReference type="AlphaFoldDB" id="A3IMJ3"/>
<gene>
    <name evidence="2" type="ORF">CY0110_28424</name>
</gene>
<evidence type="ECO:0000256" key="1">
    <source>
        <dbReference type="SAM" id="Phobius"/>
    </source>
</evidence>
<dbReference type="PANTHER" id="PTHR39441">
    <property type="entry name" value="DUF2252 DOMAIN-CONTAINING PROTEIN"/>
    <property type="match status" value="1"/>
</dbReference>
<dbReference type="eggNOG" id="COG4320">
    <property type="taxonomic scope" value="Bacteria"/>
</dbReference>
<dbReference type="InterPro" id="IPR018721">
    <property type="entry name" value="DUF2252"/>
</dbReference>
<evidence type="ECO:0000313" key="3">
    <source>
        <dbReference type="Proteomes" id="UP000003781"/>
    </source>
</evidence>
<comment type="caution">
    <text evidence="2">The sequence shown here is derived from an EMBL/GenBank/DDBJ whole genome shotgun (WGS) entry which is preliminary data.</text>
</comment>
<keyword evidence="1" id="KW-1133">Transmembrane helix</keyword>
<reference evidence="2 3" key="1">
    <citation type="submission" date="2007-03" db="EMBL/GenBank/DDBJ databases">
        <authorList>
            <person name="Stal L."/>
            <person name="Ferriera S."/>
            <person name="Johnson J."/>
            <person name="Kravitz S."/>
            <person name="Beeson K."/>
            <person name="Sutton G."/>
            <person name="Rogers Y.-H."/>
            <person name="Friedman R."/>
            <person name="Frazier M."/>
            <person name="Venter J.C."/>
        </authorList>
    </citation>
    <scope>NUCLEOTIDE SEQUENCE [LARGE SCALE GENOMIC DNA]</scope>
    <source>
        <strain evidence="2 3">CCY0110</strain>
    </source>
</reference>
<sequence>MKNKYISLIGLLTLFIVIILINFCLFPISVLAKGEHNQNKNKEVVEKIQEANNQLKNDIKYEKYCRIACAAFPFYRATNYLFWDDFSKDNRFSKFSSEQTNIWISGDLHVDNFGAYHNDENEVIFDLNDFDESVISNYQYDVWRMATSIILSISNSHTTTLNLDEKNQIADVIDKFTESYLDTLAEYQGNNDETKTYFTNKNTEGEIKELIEYAEKKSRNKLLEKWTIDEKDRKRFKTPKERDILGIASLEEKEAITSQMKAYGNTLTGKLEYNENYFKVKDIAPRLKAGLGSLGTPRYYILLEGESDSLEDDRILDIKRQSKPTPYHVFNSTEKATYDKFFDNDAQRHAIAYRALTKHTDDFLGWMYLSDKNGEFSGYYSVREMSPNKASLDDLEDKEGNAFTFANAKQSDLLEIAKLWGKILATDHARADKDFEEKYIPYSFEKEVTQLTNGKHKEFRELVKEVAFDYANQVESDYDSFLQFITKLKLEKQLINCPNCD</sequence>
<keyword evidence="1" id="KW-0812">Transmembrane</keyword>
<evidence type="ECO:0008006" key="4">
    <source>
        <dbReference type="Google" id="ProtNLM"/>
    </source>
</evidence>
<feature type="transmembrane region" description="Helical" evidence="1">
    <location>
        <begin position="6"/>
        <end position="32"/>
    </location>
</feature>
<proteinExistence type="predicted"/>
<keyword evidence="3" id="KW-1185">Reference proteome</keyword>
<keyword evidence="1" id="KW-0472">Membrane</keyword>